<organism evidence="1 2">
    <name type="scientific">Papaver somniferum</name>
    <name type="common">Opium poppy</name>
    <dbReference type="NCBI Taxonomy" id="3469"/>
    <lineage>
        <taxon>Eukaryota</taxon>
        <taxon>Viridiplantae</taxon>
        <taxon>Streptophyta</taxon>
        <taxon>Embryophyta</taxon>
        <taxon>Tracheophyta</taxon>
        <taxon>Spermatophyta</taxon>
        <taxon>Magnoliopsida</taxon>
        <taxon>Ranunculales</taxon>
        <taxon>Papaveraceae</taxon>
        <taxon>Papaveroideae</taxon>
        <taxon>Papaver</taxon>
    </lineage>
</organism>
<protein>
    <submittedName>
        <fullName evidence="1">Uncharacterized protein</fullName>
    </submittedName>
</protein>
<dbReference type="AlphaFoldDB" id="A0A4Y7JP63"/>
<feature type="non-terminal residue" evidence="1">
    <location>
        <position position="1"/>
    </location>
</feature>
<proteinExistence type="predicted"/>
<dbReference type="EMBL" id="CM010719">
    <property type="protein sequence ID" value="RZC62356.1"/>
    <property type="molecule type" value="Genomic_DNA"/>
</dbReference>
<name>A0A4Y7JP63_PAPSO</name>
<reference evidence="1 2" key="1">
    <citation type="journal article" date="2018" name="Science">
        <title>The opium poppy genome and morphinan production.</title>
        <authorList>
            <person name="Guo L."/>
            <person name="Winzer T."/>
            <person name="Yang X."/>
            <person name="Li Y."/>
            <person name="Ning Z."/>
            <person name="He Z."/>
            <person name="Teodor R."/>
            <person name="Lu Y."/>
            <person name="Bowser T.A."/>
            <person name="Graham I.A."/>
            <person name="Ye K."/>
        </authorList>
    </citation>
    <scope>NUCLEOTIDE SEQUENCE [LARGE SCALE GENOMIC DNA]</scope>
    <source>
        <strain evidence="2">cv. HN1</strain>
        <tissue evidence="1">Leaves</tissue>
    </source>
</reference>
<dbReference type="Proteomes" id="UP000316621">
    <property type="component" value="Chromosome 5"/>
</dbReference>
<dbReference type="Gramene" id="RZC62356">
    <property type="protein sequence ID" value="RZC62356"/>
    <property type="gene ID" value="C5167_024124"/>
</dbReference>
<gene>
    <name evidence="1" type="ORF">C5167_024124</name>
</gene>
<sequence>GLIFFRVLNMQVRKQFHGHENPVILASQTPLLIVICFEISVSVHHRMIGLIRRVGVVTLVAWVHISYARELKN</sequence>
<keyword evidence="2" id="KW-1185">Reference proteome</keyword>
<evidence type="ECO:0000313" key="2">
    <source>
        <dbReference type="Proteomes" id="UP000316621"/>
    </source>
</evidence>
<evidence type="ECO:0000313" key="1">
    <source>
        <dbReference type="EMBL" id="RZC62356.1"/>
    </source>
</evidence>
<accession>A0A4Y7JP63</accession>